<feature type="region of interest" description="Disordered" evidence="1">
    <location>
        <begin position="91"/>
        <end position="122"/>
    </location>
</feature>
<dbReference type="EMBL" id="JAGRRH010000010">
    <property type="protein sequence ID" value="KAG7363173.1"/>
    <property type="molecule type" value="Genomic_DNA"/>
</dbReference>
<dbReference type="Proteomes" id="UP000693970">
    <property type="component" value="Unassembled WGS sequence"/>
</dbReference>
<accession>A0A9K3LJF6</accession>
<name>A0A9K3LJF6_9STRA</name>
<sequence>MVARQQSRLTGKNHIETNVKGCDAIATKSVAKKKRGTALFRSLSYSLEKGVVLVVIATGLVALYVNLFVVITWDIENKTSQHFPLSTTAAIPSLSSPKKQTGDSMNLSKTTPTTSSDHLDGRQEKNIDPLLRILRHANMTINKNKDDPLYQNLYFDRLPDWNQVQERFGEPKILGLDRCAAFNAMSPPKYRAMGPAGPFNSGTNFLYNLLTENCYVPPPEGRSKHSGMTGILWQVPWGKHQSPRFRESHRHKSLRKIAKSMDLEVNEYTLPIVMVRDPFIWFQSMCKVRYAAHWYHIVPDHCPNFIPNDVEREWFHKSKLELRRIYDGDVWKIDNVFEKANFTLDNTEGPIPVWVRYKSETRNHLSLAHMWLEWYEEYFSADWPRLMVRLEDLVFYPHETLRQICECYDGAVYVGDDMLSLTLESVKGGSDNIHGKAEDRSGLIDAMINHALQNRTKGMTMADYTFSTALLRESKMRQEFGYTVP</sequence>
<proteinExistence type="predicted"/>
<evidence type="ECO:0008006" key="5">
    <source>
        <dbReference type="Google" id="ProtNLM"/>
    </source>
</evidence>
<evidence type="ECO:0000313" key="3">
    <source>
        <dbReference type="EMBL" id="KAG7363173.1"/>
    </source>
</evidence>
<keyword evidence="4" id="KW-1185">Reference proteome</keyword>
<protein>
    <recommendedName>
        <fullName evidence="5">Sulfotransferase domain-containing protein</fullName>
    </recommendedName>
</protein>
<reference evidence="3" key="2">
    <citation type="submission" date="2021-04" db="EMBL/GenBank/DDBJ databases">
        <authorList>
            <person name="Podell S."/>
        </authorList>
    </citation>
    <scope>NUCLEOTIDE SEQUENCE</scope>
    <source>
        <strain evidence="3">Hildebrandi</strain>
    </source>
</reference>
<feature type="compositionally biased region" description="Polar residues" evidence="1">
    <location>
        <begin position="91"/>
        <end position="116"/>
    </location>
</feature>
<dbReference type="AlphaFoldDB" id="A0A9K3LJF6"/>
<evidence type="ECO:0000313" key="4">
    <source>
        <dbReference type="Proteomes" id="UP000693970"/>
    </source>
</evidence>
<dbReference type="OrthoDB" id="45848at2759"/>
<keyword evidence="2" id="KW-1133">Transmembrane helix</keyword>
<evidence type="ECO:0000256" key="1">
    <source>
        <dbReference type="SAM" id="MobiDB-lite"/>
    </source>
</evidence>
<feature type="transmembrane region" description="Helical" evidence="2">
    <location>
        <begin position="51"/>
        <end position="73"/>
    </location>
</feature>
<reference evidence="3" key="1">
    <citation type="journal article" date="2021" name="Sci. Rep.">
        <title>Diploid genomic architecture of Nitzschia inconspicua, an elite biomass production diatom.</title>
        <authorList>
            <person name="Oliver A."/>
            <person name="Podell S."/>
            <person name="Pinowska A."/>
            <person name="Traller J.C."/>
            <person name="Smith S.R."/>
            <person name="McClure R."/>
            <person name="Beliaev A."/>
            <person name="Bohutskyi P."/>
            <person name="Hill E.A."/>
            <person name="Rabines A."/>
            <person name="Zheng H."/>
            <person name="Allen L.Z."/>
            <person name="Kuo A."/>
            <person name="Grigoriev I.V."/>
            <person name="Allen A.E."/>
            <person name="Hazlebeck D."/>
            <person name="Allen E.E."/>
        </authorList>
    </citation>
    <scope>NUCLEOTIDE SEQUENCE</scope>
    <source>
        <strain evidence="3">Hildebrandi</strain>
    </source>
</reference>
<evidence type="ECO:0000256" key="2">
    <source>
        <dbReference type="SAM" id="Phobius"/>
    </source>
</evidence>
<keyword evidence="2" id="KW-0812">Transmembrane</keyword>
<comment type="caution">
    <text evidence="3">The sequence shown here is derived from an EMBL/GenBank/DDBJ whole genome shotgun (WGS) entry which is preliminary data.</text>
</comment>
<gene>
    <name evidence="3" type="ORF">IV203_026533</name>
</gene>
<organism evidence="3 4">
    <name type="scientific">Nitzschia inconspicua</name>
    <dbReference type="NCBI Taxonomy" id="303405"/>
    <lineage>
        <taxon>Eukaryota</taxon>
        <taxon>Sar</taxon>
        <taxon>Stramenopiles</taxon>
        <taxon>Ochrophyta</taxon>
        <taxon>Bacillariophyta</taxon>
        <taxon>Bacillariophyceae</taxon>
        <taxon>Bacillariophycidae</taxon>
        <taxon>Bacillariales</taxon>
        <taxon>Bacillariaceae</taxon>
        <taxon>Nitzschia</taxon>
    </lineage>
</organism>
<keyword evidence="2" id="KW-0472">Membrane</keyword>